<accession>A0AAD7A0Y2</accession>
<dbReference type="Proteomes" id="UP001218218">
    <property type="component" value="Unassembled WGS sequence"/>
</dbReference>
<dbReference type="Pfam" id="PF20414">
    <property type="entry name" value="DUF6698"/>
    <property type="match status" value="1"/>
</dbReference>
<dbReference type="AlphaFoldDB" id="A0AAD7A0Y2"/>
<evidence type="ECO:0000313" key="3">
    <source>
        <dbReference type="Proteomes" id="UP001218218"/>
    </source>
</evidence>
<gene>
    <name evidence="2" type="ORF">DFH08DRAFT_809072</name>
</gene>
<organism evidence="2 3">
    <name type="scientific">Mycena albidolilacea</name>
    <dbReference type="NCBI Taxonomy" id="1033008"/>
    <lineage>
        <taxon>Eukaryota</taxon>
        <taxon>Fungi</taxon>
        <taxon>Dikarya</taxon>
        <taxon>Basidiomycota</taxon>
        <taxon>Agaricomycotina</taxon>
        <taxon>Agaricomycetes</taxon>
        <taxon>Agaricomycetidae</taxon>
        <taxon>Agaricales</taxon>
        <taxon>Marasmiineae</taxon>
        <taxon>Mycenaceae</taxon>
        <taxon>Mycena</taxon>
    </lineage>
</organism>
<sequence>MSVDGSSTSPEPDANNRGPLADILNLTQQLTPSKSPGRVRQIRLDIQAWANEADEDLSAKNRHITDLEHQAIPQGRPCKRRRRFDRAKDADESVPNPVTLEEWTRKSGRRFVLDEALFFRDPVAIWEVEEDVTFDVERQLRYLLAMLPSDTRPLRKECWIMGAFLDGMDNQQSFFSHRLQGPSLPNIVEDTKPFTTSRSRFDAFAGLIGHQPANDSSEAFYSPFKAEILYDVYNGSLDVDHIFKGPVLLKIHASLIRGPNSARGLFEGRSKRPQAKCIEKIYHITCTSLGAIANAAALAIWLYSPDTQLVECGDETGIDYQKCYVQYVTQIRKGLRQEKEWATNLLKHWDSILFPHSEDTLAPSLAANAEAEEDEINEAQDAFENAPTTSVD</sequence>
<dbReference type="EMBL" id="JARIHO010000019">
    <property type="protein sequence ID" value="KAJ7347313.1"/>
    <property type="molecule type" value="Genomic_DNA"/>
</dbReference>
<proteinExistence type="predicted"/>
<name>A0AAD7A0Y2_9AGAR</name>
<dbReference type="InterPro" id="IPR046521">
    <property type="entry name" value="DUF6698"/>
</dbReference>
<reference evidence="2" key="1">
    <citation type="submission" date="2023-03" db="EMBL/GenBank/DDBJ databases">
        <title>Massive genome expansion in bonnet fungi (Mycena s.s.) driven by repeated elements and novel gene families across ecological guilds.</title>
        <authorList>
            <consortium name="Lawrence Berkeley National Laboratory"/>
            <person name="Harder C.B."/>
            <person name="Miyauchi S."/>
            <person name="Viragh M."/>
            <person name="Kuo A."/>
            <person name="Thoen E."/>
            <person name="Andreopoulos B."/>
            <person name="Lu D."/>
            <person name="Skrede I."/>
            <person name="Drula E."/>
            <person name="Henrissat B."/>
            <person name="Morin E."/>
            <person name="Kohler A."/>
            <person name="Barry K."/>
            <person name="LaButti K."/>
            <person name="Morin E."/>
            <person name="Salamov A."/>
            <person name="Lipzen A."/>
            <person name="Mereny Z."/>
            <person name="Hegedus B."/>
            <person name="Baldrian P."/>
            <person name="Stursova M."/>
            <person name="Weitz H."/>
            <person name="Taylor A."/>
            <person name="Grigoriev I.V."/>
            <person name="Nagy L.G."/>
            <person name="Martin F."/>
            <person name="Kauserud H."/>
        </authorList>
    </citation>
    <scope>NUCLEOTIDE SEQUENCE</scope>
    <source>
        <strain evidence="2">CBHHK002</strain>
    </source>
</reference>
<comment type="caution">
    <text evidence="2">The sequence shown here is derived from an EMBL/GenBank/DDBJ whole genome shotgun (WGS) entry which is preliminary data.</text>
</comment>
<protein>
    <submittedName>
        <fullName evidence="2">Uncharacterized protein</fullName>
    </submittedName>
</protein>
<evidence type="ECO:0000256" key="1">
    <source>
        <dbReference type="SAM" id="MobiDB-lite"/>
    </source>
</evidence>
<keyword evidence="3" id="KW-1185">Reference proteome</keyword>
<evidence type="ECO:0000313" key="2">
    <source>
        <dbReference type="EMBL" id="KAJ7347313.1"/>
    </source>
</evidence>
<feature type="region of interest" description="Disordered" evidence="1">
    <location>
        <begin position="368"/>
        <end position="392"/>
    </location>
</feature>